<dbReference type="AlphaFoldDB" id="A0A5A8E0T9"/>
<evidence type="ECO:0000259" key="13">
    <source>
        <dbReference type="PROSITE" id="PS51186"/>
    </source>
</evidence>
<gene>
    <name evidence="17" type="ORF">FNF27_02726</name>
    <name evidence="16" type="ORF">FNF28_01431</name>
    <name evidence="14" type="ORF">FNF29_03102</name>
    <name evidence="15" type="ORF">FNF31_03218</name>
</gene>
<organism evidence="16 20">
    <name type="scientific">Cafeteria roenbergensis</name>
    <name type="common">Marine flagellate</name>
    <dbReference type="NCBI Taxonomy" id="33653"/>
    <lineage>
        <taxon>Eukaryota</taxon>
        <taxon>Sar</taxon>
        <taxon>Stramenopiles</taxon>
        <taxon>Bigyra</taxon>
        <taxon>Opalozoa</taxon>
        <taxon>Bicosoecida</taxon>
        <taxon>Cafeteriaceae</taxon>
        <taxon>Cafeteria</taxon>
    </lineage>
</organism>
<keyword evidence="8" id="KW-0539">Nucleus</keyword>
<dbReference type="PANTHER" id="PTHR20531">
    <property type="entry name" value="N-ALPHA-ACETYLTRANSFERASE 40"/>
    <property type="match status" value="1"/>
</dbReference>
<dbReference type="Gene3D" id="3.40.630.30">
    <property type="match status" value="1"/>
</dbReference>
<dbReference type="InterPro" id="IPR039949">
    <property type="entry name" value="NAA40"/>
</dbReference>
<dbReference type="InterPro" id="IPR016181">
    <property type="entry name" value="Acyl_CoA_acyltransferase"/>
</dbReference>
<keyword evidence="9" id="KW-0012">Acyltransferase</keyword>
<evidence type="ECO:0000313" key="20">
    <source>
        <dbReference type="Proteomes" id="UP000324907"/>
    </source>
</evidence>
<evidence type="ECO:0000313" key="17">
    <source>
        <dbReference type="EMBL" id="KAA0175644.1"/>
    </source>
</evidence>
<dbReference type="EC" id="2.3.1.257" evidence="4"/>
<dbReference type="GO" id="GO:0043998">
    <property type="term" value="F:histone H2A acetyltransferase activity"/>
    <property type="evidence" value="ECO:0007669"/>
    <property type="project" value="InterPro"/>
</dbReference>
<comment type="catalytic activity">
    <reaction evidence="10">
        <text>N-terminal L-seryl-[histone H2A] + acetyl-CoA = N-terminal N(alpha)-acetyl-L-seryl-[histone H2A] + CoA + H(+)</text>
        <dbReference type="Rhea" id="RHEA:50600"/>
        <dbReference type="Rhea" id="RHEA-COMP:12742"/>
        <dbReference type="Rhea" id="RHEA-COMP:12744"/>
        <dbReference type="ChEBI" id="CHEBI:15378"/>
        <dbReference type="ChEBI" id="CHEBI:57287"/>
        <dbReference type="ChEBI" id="CHEBI:57288"/>
        <dbReference type="ChEBI" id="CHEBI:64738"/>
        <dbReference type="ChEBI" id="CHEBI:83690"/>
        <dbReference type="EC" id="2.3.1.257"/>
    </reaction>
</comment>
<evidence type="ECO:0000256" key="6">
    <source>
        <dbReference type="ARBA" id="ARBA00022490"/>
    </source>
</evidence>
<evidence type="ECO:0000313" key="15">
    <source>
        <dbReference type="EMBL" id="KAA0162419.1"/>
    </source>
</evidence>
<accession>A0A5A8E0T9</accession>
<dbReference type="Proteomes" id="UP000324907">
    <property type="component" value="Unassembled WGS sequence"/>
</dbReference>
<evidence type="ECO:0000313" key="16">
    <source>
        <dbReference type="EMBL" id="KAA0170437.1"/>
    </source>
</evidence>
<feature type="domain" description="N-acetyltransferase" evidence="13">
    <location>
        <begin position="150"/>
        <end position="299"/>
    </location>
</feature>
<evidence type="ECO:0000256" key="7">
    <source>
        <dbReference type="ARBA" id="ARBA00022679"/>
    </source>
</evidence>
<dbReference type="Pfam" id="PF00583">
    <property type="entry name" value="Acetyltransf_1"/>
    <property type="match status" value="1"/>
</dbReference>
<evidence type="ECO:0000256" key="8">
    <source>
        <dbReference type="ARBA" id="ARBA00023242"/>
    </source>
</evidence>
<keyword evidence="6" id="KW-0963">Cytoplasm</keyword>
<proteinExistence type="inferred from homology"/>
<dbReference type="InterPro" id="IPR000182">
    <property type="entry name" value="GNAT_dom"/>
</dbReference>
<evidence type="ECO:0000256" key="2">
    <source>
        <dbReference type="ARBA" id="ARBA00004496"/>
    </source>
</evidence>
<evidence type="ECO:0000313" key="14">
    <source>
        <dbReference type="EMBL" id="KAA0153288.1"/>
    </source>
</evidence>
<protein>
    <recommendedName>
        <fullName evidence="5">N-alpha-acetyltransferase 40</fullName>
        <ecNumber evidence="4">2.3.1.257</ecNumber>
    </recommendedName>
</protein>
<feature type="region of interest" description="Disordered" evidence="12">
    <location>
        <begin position="1"/>
        <end position="29"/>
    </location>
</feature>
<sequence>MPTKSSTTKRVPLKPGAGKRKKKQLSAKEVARRAEAEAEVARLALVKQAEMTTVDGAAVPKDVFAGMKPFHHFEKNGLDVDIEFSSTDAMEKETKDWALDLVRRNMKPQYIAARWGWSDGEKRKELEDSHARYLICRAKPGAVEPKAAEAAAEEAKPAAAAAAASSADGADSDAASKAAASGIDPDFDTDRVVTDSKGELLAYVHFRFMLEGTAPVLYVFELQCEPRARGKGLGAHLMRALELVAYQERMQYVMLTVFTDNAGARRFYSRLGYKLDELSKSPAMLTSDVAYQILSKTIDPEVAASKETRHKALRGKVDLDDPASSFAALSV</sequence>
<evidence type="ECO:0000256" key="1">
    <source>
        <dbReference type="ARBA" id="ARBA00004123"/>
    </source>
</evidence>
<dbReference type="GO" id="GO:0010485">
    <property type="term" value="F:histone H4 acetyltransferase activity"/>
    <property type="evidence" value="ECO:0007669"/>
    <property type="project" value="InterPro"/>
</dbReference>
<dbReference type="EMBL" id="VLTL01000013">
    <property type="protein sequence ID" value="KAA0170437.1"/>
    <property type="molecule type" value="Genomic_DNA"/>
</dbReference>
<dbReference type="PANTHER" id="PTHR20531:SF1">
    <property type="entry name" value="N-ALPHA-ACETYLTRANSFERASE 40"/>
    <property type="match status" value="1"/>
</dbReference>
<dbReference type="GO" id="GO:0005737">
    <property type="term" value="C:cytoplasm"/>
    <property type="evidence" value="ECO:0007669"/>
    <property type="project" value="UniProtKB-SubCell"/>
</dbReference>
<dbReference type="EMBL" id="VLTN01000016">
    <property type="protein sequence ID" value="KAA0153288.1"/>
    <property type="molecule type" value="Genomic_DNA"/>
</dbReference>
<evidence type="ECO:0000256" key="3">
    <source>
        <dbReference type="ARBA" id="ARBA00008870"/>
    </source>
</evidence>
<reference evidence="18 19" key="1">
    <citation type="submission" date="2019-07" db="EMBL/GenBank/DDBJ databases">
        <title>Genomes of Cafeteria roenbergensis.</title>
        <authorList>
            <person name="Fischer M.G."/>
            <person name="Hackl T."/>
            <person name="Roman M."/>
        </authorList>
    </citation>
    <scope>NUCLEOTIDE SEQUENCE [LARGE SCALE GENOMIC DNA]</scope>
    <source>
        <strain evidence="14 19">BVI</strain>
        <strain evidence="15 21">Cflag</strain>
        <strain evidence="17 18">E4-10P</strain>
        <strain evidence="16 20">RCC970-E3</strain>
    </source>
</reference>
<evidence type="ECO:0000313" key="19">
    <source>
        <dbReference type="Proteomes" id="UP000323011"/>
    </source>
</evidence>
<dbReference type="Proteomes" id="UP000323011">
    <property type="component" value="Unassembled WGS sequence"/>
</dbReference>
<evidence type="ECO:0000256" key="11">
    <source>
        <dbReference type="ARBA" id="ARBA00049524"/>
    </source>
</evidence>
<keyword evidence="19" id="KW-1185">Reference proteome</keyword>
<dbReference type="Proteomes" id="UP000325113">
    <property type="component" value="Unassembled WGS sequence"/>
</dbReference>
<evidence type="ECO:0000256" key="9">
    <source>
        <dbReference type="ARBA" id="ARBA00023315"/>
    </source>
</evidence>
<dbReference type="SUPFAM" id="SSF55729">
    <property type="entry name" value="Acyl-CoA N-acyltransferases (Nat)"/>
    <property type="match status" value="1"/>
</dbReference>
<evidence type="ECO:0000313" key="21">
    <source>
        <dbReference type="Proteomes" id="UP000325113"/>
    </source>
</evidence>
<evidence type="ECO:0000256" key="4">
    <source>
        <dbReference type="ARBA" id="ARBA00012950"/>
    </source>
</evidence>
<dbReference type="GO" id="GO:0005634">
    <property type="term" value="C:nucleus"/>
    <property type="evidence" value="ECO:0007669"/>
    <property type="project" value="UniProtKB-SubCell"/>
</dbReference>
<dbReference type="EMBL" id="VLTM01000027">
    <property type="protein sequence ID" value="KAA0162419.1"/>
    <property type="molecule type" value="Genomic_DNA"/>
</dbReference>
<dbReference type="OrthoDB" id="424551at2759"/>
<keyword evidence="7" id="KW-0808">Transferase</keyword>
<comment type="caution">
    <text evidence="16">The sequence shown here is derived from an EMBL/GenBank/DDBJ whole genome shotgun (WGS) entry which is preliminary data.</text>
</comment>
<dbReference type="PROSITE" id="PS51186">
    <property type="entry name" value="GNAT"/>
    <property type="match status" value="1"/>
</dbReference>
<dbReference type="GO" id="GO:1990189">
    <property type="term" value="F:protein N-terminal-serine acetyltransferase activity"/>
    <property type="evidence" value="ECO:0007669"/>
    <property type="project" value="UniProtKB-EC"/>
</dbReference>
<dbReference type="EMBL" id="VLTO01000012">
    <property type="protein sequence ID" value="KAA0175644.1"/>
    <property type="molecule type" value="Genomic_DNA"/>
</dbReference>
<dbReference type="Proteomes" id="UP000322899">
    <property type="component" value="Unassembled WGS sequence"/>
</dbReference>
<evidence type="ECO:0000256" key="5">
    <source>
        <dbReference type="ARBA" id="ARBA00015043"/>
    </source>
</evidence>
<evidence type="ECO:0000313" key="18">
    <source>
        <dbReference type="Proteomes" id="UP000322899"/>
    </source>
</evidence>
<name>A0A5A8E0T9_CAFRO</name>
<dbReference type="OMA" id="KYDRNGX"/>
<comment type="subcellular location">
    <subcellularLocation>
        <location evidence="2">Cytoplasm</location>
    </subcellularLocation>
    <subcellularLocation>
        <location evidence="1">Nucleus</location>
    </subcellularLocation>
</comment>
<comment type="similarity">
    <text evidence="3">Belongs to the acetyltransferase family. NAA40 subfamily.</text>
</comment>
<dbReference type="CDD" id="cd04301">
    <property type="entry name" value="NAT_SF"/>
    <property type="match status" value="1"/>
</dbReference>
<comment type="catalytic activity">
    <reaction evidence="11">
        <text>N-terminal L-seryl-[histone H4] + acetyl-CoA = N-terminal N(alpha)-acetyl-L-seryl-[histone H4] + CoA + H(+)</text>
        <dbReference type="Rhea" id="RHEA:50596"/>
        <dbReference type="Rhea" id="RHEA-COMP:12740"/>
        <dbReference type="Rhea" id="RHEA-COMP:12743"/>
        <dbReference type="ChEBI" id="CHEBI:15378"/>
        <dbReference type="ChEBI" id="CHEBI:57287"/>
        <dbReference type="ChEBI" id="CHEBI:57288"/>
        <dbReference type="ChEBI" id="CHEBI:64738"/>
        <dbReference type="ChEBI" id="CHEBI:83690"/>
        <dbReference type="EC" id="2.3.1.257"/>
    </reaction>
</comment>
<evidence type="ECO:0000256" key="10">
    <source>
        <dbReference type="ARBA" id="ARBA00047821"/>
    </source>
</evidence>
<evidence type="ECO:0000256" key="12">
    <source>
        <dbReference type="SAM" id="MobiDB-lite"/>
    </source>
</evidence>